<evidence type="ECO:0000313" key="2">
    <source>
        <dbReference type="Proteomes" id="UP000887568"/>
    </source>
</evidence>
<dbReference type="EnsemblMetazoa" id="XM_038213322.1">
    <property type="protein sequence ID" value="XP_038069250.1"/>
    <property type="gene ID" value="LOC119738425"/>
</dbReference>
<accession>A0A914AYL8</accession>
<dbReference type="GO" id="GO:0005777">
    <property type="term" value="C:peroxisome"/>
    <property type="evidence" value="ECO:0007669"/>
    <property type="project" value="InterPro"/>
</dbReference>
<keyword evidence="2" id="KW-1185">Reference proteome</keyword>
<dbReference type="Proteomes" id="UP000887568">
    <property type="component" value="Unplaced"/>
</dbReference>
<protein>
    <submittedName>
        <fullName evidence="1">Uncharacterized protein</fullName>
    </submittedName>
</protein>
<dbReference type="RefSeq" id="XP_038069250.1">
    <property type="nucleotide sequence ID" value="XM_038213322.1"/>
</dbReference>
<sequence>MTYPEFKVLLDTVHQVPLTQIDESLLPLLSNGISWYEGLLRFLRAKFSMMTRFFTSEDGLVTHLALVNPNHTDMMVLLTVDKQANMSELVALYREDPQELGEASVSGGQQAMATQRQVEIVVNAVAYYMWTTIT</sequence>
<name>A0A914AYL8_PATMI</name>
<dbReference type="OrthoDB" id="43547at2759"/>
<proteinExistence type="predicted"/>
<dbReference type="InterPro" id="IPR033228">
    <property type="entry name" value="SZT2"/>
</dbReference>
<reference evidence="1" key="1">
    <citation type="submission" date="2022-11" db="UniProtKB">
        <authorList>
            <consortium name="EnsemblMetazoa"/>
        </authorList>
    </citation>
    <scope>IDENTIFICATION</scope>
</reference>
<dbReference type="PANTHER" id="PTHR14918">
    <property type="entry name" value="KICSTOR COMPLEX PROTEIN SZT2"/>
    <property type="match status" value="1"/>
</dbReference>
<organism evidence="1 2">
    <name type="scientific">Patiria miniata</name>
    <name type="common">Bat star</name>
    <name type="synonym">Asterina miniata</name>
    <dbReference type="NCBI Taxonomy" id="46514"/>
    <lineage>
        <taxon>Eukaryota</taxon>
        <taxon>Metazoa</taxon>
        <taxon>Echinodermata</taxon>
        <taxon>Eleutherozoa</taxon>
        <taxon>Asterozoa</taxon>
        <taxon>Asteroidea</taxon>
        <taxon>Valvatacea</taxon>
        <taxon>Valvatida</taxon>
        <taxon>Asterinidae</taxon>
        <taxon>Patiria</taxon>
    </lineage>
</organism>
<dbReference type="GeneID" id="119738425"/>
<dbReference type="PANTHER" id="PTHR14918:SF3">
    <property type="entry name" value="KICSTOR COMPLEX PROTEIN SZT2"/>
    <property type="match status" value="1"/>
</dbReference>
<dbReference type="AlphaFoldDB" id="A0A914AYL8"/>
<evidence type="ECO:0000313" key="1">
    <source>
        <dbReference type="EnsemblMetazoa" id="XP_038069250.1"/>
    </source>
</evidence>